<dbReference type="RefSeq" id="WP_073152554.1">
    <property type="nucleotide sequence ID" value="NZ_FQYY01000008.1"/>
</dbReference>
<evidence type="ECO:0000256" key="1">
    <source>
        <dbReference type="ARBA" id="ARBA00022729"/>
    </source>
</evidence>
<feature type="chain" id="PRO_5012296764" evidence="2">
    <location>
        <begin position="20"/>
        <end position="411"/>
    </location>
</feature>
<dbReference type="NCBIfam" id="TIGR04183">
    <property type="entry name" value="Por_Secre_tail"/>
    <property type="match status" value="1"/>
</dbReference>
<organism evidence="4 5">
    <name type="scientific">Mesonia phycicola</name>
    <dbReference type="NCBI Taxonomy" id="579105"/>
    <lineage>
        <taxon>Bacteria</taxon>
        <taxon>Pseudomonadati</taxon>
        <taxon>Bacteroidota</taxon>
        <taxon>Flavobacteriia</taxon>
        <taxon>Flavobacteriales</taxon>
        <taxon>Flavobacteriaceae</taxon>
        <taxon>Mesonia</taxon>
    </lineage>
</organism>
<evidence type="ECO:0000313" key="4">
    <source>
        <dbReference type="EMBL" id="SHJ10383.1"/>
    </source>
</evidence>
<dbReference type="InterPro" id="IPR026444">
    <property type="entry name" value="Secre_tail"/>
</dbReference>
<feature type="domain" description="Secretion system C-terminal sorting" evidence="3">
    <location>
        <begin position="336"/>
        <end position="409"/>
    </location>
</feature>
<dbReference type="OrthoDB" id="629570at2"/>
<dbReference type="STRING" id="579105.SAMN04488096_10885"/>
<keyword evidence="1 2" id="KW-0732">Signal</keyword>
<proteinExistence type="predicted"/>
<evidence type="ECO:0000313" key="5">
    <source>
        <dbReference type="Proteomes" id="UP000184225"/>
    </source>
</evidence>
<evidence type="ECO:0000259" key="3">
    <source>
        <dbReference type="Pfam" id="PF18962"/>
    </source>
</evidence>
<dbReference type="Proteomes" id="UP000184225">
    <property type="component" value="Unassembled WGS sequence"/>
</dbReference>
<evidence type="ECO:0000256" key="2">
    <source>
        <dbReference type="SAM" id="SignalP"/>
    </source>
</evidence>
<reference evidence="4 5" key="1">
    <citation type="submission" date="2016-11" db="EMBL/GenBank/DDBJ databases">
        <authorList>
            <person name="Jaros S."/>
            <person name="Januszkiewicz K."/>
            <person name="Wedrychowicz H."/>
        </authorList>
    </citation>
    <scope>NUCLEOTIDE SEQUENCE [LARGE SCALE GENOMIC DNA]</scope>
    <source>
        <strain evidence="4 5">DSM 21425</strain>
    </source>
</reference>
<protein>
    <submittedName>
        <fullName evidence="4">Por secretion system C-terminal sorting domain-containing protein</fullName>
    </submittedName>
</protein>
<dbReference type="EMBL" id="FQYY01000008">
    <property type="protein sequence ID" value="SHJ10383.1"/>
    <property type="molecule type" value="Genomic_DNA"/>
</dbReference>
<keyword evidence="5" id="KW-1185">Reference proteome</keyword>
<dbReference type="AlphaFoldDB" id="A0A1M6GKD2"/>
<feature type="signal peptide" evidence="2">
    <location>
        <begin position="1"/>
        <end position="19"/>
    </location>
</feature>
<gene>
    <name evidence="4" type="ORF">SAMN04488096_10885</name>
</gene>
<name>A0A1M6GKD2_9FLAO</name>
<sequence>MKTKLFFIALLSIFFNVNAQTAVNLSMGAAYADEVFYDFSTNQSNSYTASSWEIAFLRNNTYSFAIRINDGINIEVFQASNTATDYATIDVANEANWTPLYNDTTTWDYGAFDQGSATYGWGEYNATTHHVEGTATFVLKYSDGTYRKLFIEDYFGGYTFKYATWDATTSTWGADTSATVSNSSNPDNIFNYYSLSTSSEVIAEPVSTDWDIKFTKFTVDYPYNGTTIKYNVTGVLHHPDVTVAENIETGAGDPNTQNYSSDISTIGYDWKGYNGQGYAVETDLYYYVKDINNNVYRLHFTSFDGSSTGNLSFNSEDVTSLLGVTSLDNGDLFGFYPNPAQDQIEIIYENTNSNDVNISIYSITGQKVLEKKLNTSGFYNQKLDVSNLSKGNYLIHFQSGNQITTKKLILN</sequence>
<accession>A0A1M6GKD2</accession>
<dbReference type="Pfam" id="PF18962">
    <property type="entry name" value="Por_Secre_tail"/>
    <property type="match status" value="1"/>
</dbReference>